<dbReference type="Gene3D" id="3.30.470.20">
    <property type="entry name" value="ATP-grasp fold, B domain"/>
    <property type="match status" value="2"/>
</dbReference>
<dbReference type="GO" id="GO:0004363">
    <property type="term" value="F:glutathione synthase activity"/>
    <property type="evidence" value="ECO:0007669"/>
    <property type="project" value="InterPro"/>
</dbReference>
<dbReference type="GO" id="GO:0018169">
    <property type="term" value="F:ribosomal S6-glutamic acid ligase activity"/>
    <property type="evidence" value="ECO:0007669"/>
    <property type="project" value="TreeGrafter"/>
</dbReference>
<dbReference type="EMBL" id="FNCV01000005">
    <property type="protein sequence ID" value="SDH29472.1"/>
    <property type="molecule type" value="Genomic_DNA"/>
</dbReference>
<reference evidence="6" key="1">
    <citation type="submission" date="2016-10" db="EMBL/GenBank/DDBJ databases">
        <authorList>
            <person name="Varghese N."/>
            <person name="Submissions S."/>
        </authorList>
    </citation>
    <scope>NUCLEOTIDE SEQUENCE [LARGE SCALE GENOMIC DNA]</scope>
    <source>
        <strain evidence="6">930I</strain>
    </source>
</reference>
<keyword evidence="5" id="KW-0808">Transferase</keyword>
<dbReference type="GO" id="GO:0046872">
    <property type="term" value="F:metal ion binding"/>
    <property type="evidence" value="ECO:0007669"/>
    <property type="project" value="InterPro"/>
</dbReference>
<dbReference type="InterPro" id="IPR004218">
    <property type="entry name" value="GSHS_ATP-bd"/>
</dbReference>
<dbReference type="PANTHER" id="PTHR21621:SF0">
    <property type="entry name" value="BETA-CITRYLGLUTAMATE SYNTHASE B-RELATED"/>
    <property type="match status" value="1"/>
</dbReference>
<dbReference type="InterPro" id="IPR017534">
    <property type="entry name" value="GNAT-acetyltransferase"/>
</dbReference>
<feature type="domain" description="ATP-grasp" evidence="3">
    <location>
        <begin position="334"/>
        <end position="581"/>
    </location>
</feature>
<feature type="domain" description="N-acetyltransferase" evidence="4">
    <location>
        <begin position="115"/>
        <end position="265"/>
    </location>
</feature>
<sequence length="585" mass="64502">MADTRNRGPLDRQDMASLKNWGELPDSPAVERMRPETVVDAGWGRLIFAQTFEGHDRLIAEVLSEREGQRDIAFYVRDPHVLLSMAPQDLFLDPSHTFRLDFANYAPAERLPEGFTVRRLADWQDEERLNRIYMGRGMVPAWEGYYTKHLDDSRLVFLVAEDSRSGAIVGGVTGIDHRAAFEDPDNGSSLWSLAVDPQSSLPGVGEALVRGLIETFKEAGRAFMDLSVMHDNAQAIALYDKLGFAQVPVYCMKKRNPINEKLFIGPPPEAELNVYARIIVDEARRRGIGVEVLDPEAGYFCLSLGGRTVVCRESLSEMTSAIAMSRCDDKQLTRRLLAGAGLSVPDQITVGPNLEGMEEFLNRHQRVVVKPARGEQGQGISVDLATLDEVEAAVGEARRYCDRVLVEQFVSGDDLRIIVIDFKVVACAVRRPASVKGDGRHTIRELIDKQSRRRAAATGGESRIPLDAETHRCVALGGFQMDDVLAAGQTLAVRKTANLHTGGTIHDVTDRVHRKLIEAAVNAARALDIPVVGLDFLVPGIGGPEHVIIEANERPGLANHEPQPTAERFIDLLFPQTRYAAPLAV</sequence>
<dbReference type="InterPro" id="IPR016181">
    <property type="entry name" value="Acyl_CoA_acyltransferase"/>
</dbReference>
<dbReference type="Pfam" id="PF02955">
    <property type="entry name" value="GSH-S_ATP"/>
    <property type="match status" value="1"/>
</dbReference>
<keyword evidence="6" id="KW-1185">Reference proteome</keyword>
<dbReference type="InterPro" id="IPR013815">
    <property type="entry name" value="ATP_grasp_subdomain_1"/>
</dbReference>
<dbReference type="PROSITE" id="PS50975">
    <property type="entry name" value="ATP_GRASP"/>
    <property type="match status" value="1"/>
</dbReference>
<evidence type="ECO:0000313" key="5">
    <source>
        <dbReference type="EMBL" id="SDH29472.1"/>
    </source>
</evidence>
<dbReference type="RefSeq" id="WP_176787765.1">
    <property type="nucleotide sequence ID" value="NZ_FNCV01000005.1"/>
</dbReference>
<feature type="region of interest" description="Disordered" evidence="2">
    <location>
        <begin position="1"/>
        <end position="29"/>
    </location>
</feature>
<name>A0A1G8B897_9PROT</name>
<dbReference type="NCBIfam" id="TIGR03103">
    <property type="entry name" value="trio_acet_GNAT"/>
    <property type="match status" value="1"/>
</dbReference>
<dbReference type="Proteomes" id="UP000217076">
    <property type="component" value="Unassembled WGS sequence"/>
</dbReference>
<dbReference type="Gene3D" id="3.30.1490.20">
    <property type="entry name" value="ATP-grasp fold, A domain"/>
    <property type="match status" value="1"/>
</dbReference>
<dbReference type="SUPFAM" id="SSF55729">
    <property type="entry name" value="Acyl-CoA N-acyltransferases (Nat)"/>
    <property type="match status" value="1"/>
</dbReference>
<accession>A0A1G8B897</accession>
<dbReference type="InterPro" id="IPR011761">
    <property type="entry name" value="ATP-grasp"/>
</dbReference>
<dbReference type="PROSITE" id="PS51186">
    <property type="entry name" value="GNAT"/>
    <property type="match status" value="1"/>
</dbReference>
<evidence type="ECO:0000259" key="4">
    <source>
        <dbReference type="PROSITE" id="PS51186"/>
    </source>
</evidence>
<evidence type="ECO:0000256" key="1">
    <source>
        <dbReference type="PROSITE-ProRule" id="PRU00409"/>
    </source>
</evidence>
<dbReference type="GO" id="GO:0009432">
    <property type="term" value="P:SOS response"/>
    <property type="evidence" value="ECO:0007669"/>
    <property type="project" value="TreeGrafter"/>
</dbReference>
<keyword evidence="1" id="KW-0067">ATP-binding</keyword>
<dbReference type="Gene3D" id="3.40.630.30">
    <property type="match status" value="1"/>
</dbReference>
<dbReference type="GO" id="GO:0005737">
    <property type="term" value="C:cytoplasm"/>
    <property type="evidence" value="ECO:0007669"/>
    <property type="project" value="TreeGrafter"/>
</dbReference>
<feature type="compositionally biased region" description="Basic and acidic residues" evidence="2">
    <location>
        <begin position="1"/>
        <end position="14"/>
    </location>
</feature>
<evidence type="ECO:0000313" key="6">
    <source>
        <dbReference type="Proteomes" id="UP000217076"/>
    </source>
</evidence>
<keyword evidence="1" id="KW-0547">Nucleotide-binding</keyword>
<protein>
    <submittedName>
        <fullName evidence="5">GNAT-family acetyltransferase TIGR03103</fullName>
    </submittedName>
</protein>
<gene>
    <name evidence="5" type="ORF">SAMN05421742_105275</name>
</gene>
<evidence type="ECO:0000259" key="3">
    <source>
        <dbReference type="PROSITE" id="PS50975"/>
    </source>
</evidence>
<proteinExistence type="predicted"/>
<dbReference type="SUPFAM" id="SSF56059">
    <property type="entry name" value="Glutathione synthetase ATP-binding domain-like"/>
    <property type="match status" value="1"/>
</dbReference>
<dbReference type="InterPro" id="IPR000182">
    <property type="entry name" value="GNAT_dom"/>
</dbReference>
<dbReference type="AlphaFoldDB" id="A0A1G8B897"/>
<organism evidence="5 6">
    <name type="scientific">Roseospirillum parvum</name>
    <dbReference type="NCBI Taxonomy" id="83401"/>
    <lineage>
        <taxon>Bacteria</taxon>
        <taxon>Pseudomonadati</taxon>
        <taxon>Pseudomonadota</taxon>
        <taxon>Alphaproteobacteria</taxon>
        <taxon>Rhodospirillales</taxon>
        <taxon>Rhodospirillaceae</taxon>
        <taxon>Roseospirillum</taxon>
    </lineage>
</organism>
<dbReference type="STRING" id="83401.SAMN05421742_105275"/>
<dbReference type="PANTHER" id="PTHR21621">
    <property type="entry name" value="RIBOSOMAL PROTEIN S6 MODIFICATION PROTEIN"/>
    <property type="match status" value="1"/>
</dbReference>
<dbReference type="Pfam" id="PF00583">
    <property type="entry name" value="Acetyltransf_1"/>
    <property type="match status" value="1"/>
</dbReference>
<evidence type="ECO:0000256" key="2">
    <source>
        <dbReference type="SAM" id="MobiDB-lite"/>
    </source>
</evidence>
<dbReference type="GO" id="GO:0005524">
    <property type="term" value="F:ATP binding"/>
    <property type="evidence" value="ECO:0007669"/>
    <property type="project" value="UniProtKB-UniRule"/>
</dbReference>
<dbReference type="GO" id="GO:0016747">
    <property type="term" value="F:acyltransferase activity, transferring groups other than amino-acyl groups"/>
    <property type="evidence" value="ECO:0007669"/>
    <property type="project" value="InterPro"/>
</dbReference>